<protein>
    <submittedName>
        <fullName evidence="1">Uncharacterized protein</fullName>
    </submittedName>
</protein>
<organism evidence="1 2">
    <name type="scientific">Zea mays</name>
    <name type="common">Maize</name>
    <dbReference type="NCBI Taxonomy" id="4577"/>
    <lineage>
        <taxon>Eukaryota</taxon>
        <taxon>Viridiplantae</taxon>
        <taxon>Streptophyta</taxon>
        <taxon>Embryophyta</taxon>
        <taxon>Tracheophyta</taxon>
        <taxon>Spermatophyta</taxon>
        <taxon>Magnoliopsida</taxon>
        <taxon>Liliopsida</taxon>
        <taxon>Poales</taxon>
        <taxon>Poaceae</taxon>
        <taxon>PACMAD clade</taxon>
        <taxon>Panicoideae</taxon>
        <taxon>Andropogonodae</taxon>
        <taxon>Andropogoneae</taxon>
        <taxon>Tripsacinae</taxon>
        <taxon>Zea</taxon>
    </lineage>
</organism>
<sequence length="20" mass="2330">MANGFRHFATILRGFSYMPL</sequence>
<evidence type="ECO:0000313" key="1">
    <source>
        <dbReference type="EMBL" id="PWZ28905.1"/>
    </source>
</evidence>
<reference evidence="1 2" key="1">
    <citation type="journal article" date="2018" name="Nat. Genet.">
        <title>Extensive intraspecific gene order and gene structural variations between Mo17 and other maize genomes.</title>
        <authorList>
            <person name="Sun S."/>
            <person name="Zhou Y."/>
            <person name="Chen J."/>
            <person name="Shi J."/>
            <person name="Zhao H."/>
            <person name="Zhao H."/>
            <person name="Song W."/>
            <person name="Zhang M."/>
            <person name="Cui Y."/>
            <person name="Dong X."/>
            <person name="Liu H."/>
            <person name="Ma X."/>
            <person name="Jiao Y."/>
            <person name="Wang B."/>
            <person name="Wei X."/>
            <person name="Stein J.C."/>
            <person name="Glaubitz J.C."/>
            <person name="Lu F."/>
            <person name="Yu G."/>
            <person name="Liang C."/>
            <person name="Fengler K."/>
            <person name="Li B."/>
            <person name="Rafalski A."/>
            <person name="Schnable P.S."/>
            <person name="Ware D.H."/>
            <person name="Buckler E.S."/>
            <person name="Lai J."/>
        </authorList>
    </citation>
    <scope>NUCLEOTIDE SEQUENCE [LARGE SCALE GENOMIC DNA]</scope>
    <source>
        <strain evidence="2">cv. Missouri 17</strain>
        <tissue evidence="1">Seedling</tissue>
    </source>
</reference>
<proteinExistence type="predicted"/>
<gene>
    <name evidence="1" type="ORF">Zm00014a_008573</name>
</gene>
<dbReference type="AlphaFoldDB" id="A0A3L6F6Z9"/>
<accession>A0A3L6F6Z9</accession>
<dbReference type="EMBL" id="NCVQ01000005">
    <property type="protein sequence ID" value="PWZ28905.1"/>
    <property type="molecule type" value="Genomic_DNA"/>
</dbReference>
<comment type="caution">
    <text evidence="1">The sequence shown here is derived from an EMBL/GenBank/DDBJ whole genome shotgun (WGS) entry which is preliminary data.</text>
</comment>
<dbReference type="Proteomes" id="UP000251960">
    <property type="component" value="Chromosome 4"/>
</dbReference>
<evidence type="ECO:0000313" key="2">
    <source>
        <dbReference type="Proteomes" id="UP000251960"/>
    </source>
</evidence>
<name>A0A3L6F6Z9_MAIZE</name>